<dbReference type="Proteomes" id="UP000184236">
    <property type="component" value="Unassembled WGS sequence"/>
</dbReference>
<dbReference type="InterPro" id="IPR039426">
    <property type="entry name" value="TonB-dep_rcpt-like"/>
</dbReference>
<proteinExistence type="inferred from homology"/>
<reference evidence="16" key="1">
    <citation type="submission" date="2016-11" db="EMBL/GenBank/DDBJ databases">
        <authorList>
            <person name="Varghese N."/>
            <person name="Submissions S."/>
        </authorList>
    </citation>
    <scope>NUCLEOTIDE SEQUENCE [LARGE SCALE GENOMIC DNA]</scope>
    <source>
        <strain evidence="16">DSM 26898</strain>
    </source>
</reference>
<dbReference type="STRING" id="1302685.SAMN05444408_10931"/>
<evidence type="ECO:0000256" key="7">
    <source>
        <dbReference type="ARBA" id="ARBA00023136"/>
    </source>
</evidence>
<keyword evidence="5" id="KW-0732">Signal</keyword>
<dbReference type="Gene3D" id="2.60.40.1120">
    <property type="entry name" value="Carboxypeptidase-like, regulatory domain"/>
    <property type="match status" value="1"/>
</dbReference>
<dbReference type="InterPro" id="IPR012910">
    <property type="entry name" value="Plug_dom"/>
</dbReference>
<dbReference type="GO" id="GO:0009279">
    <property type="term" value="C:cell outer membrane"/>
    <property type="evidence" value="ECO:0007669"/>
    <property type="project" value="UniProtKB-SubCell"/>
</dbReference>
<feature type="domain" description="TonB-dependent receptor-like beta-barrel" evidence="13">
    <location>
        <begin position="394"/>
        <end position="792"/>
    </location>
</feature>
<dbReference type="SUPFAM" id="SSF56935">
    <property type="entry name" value="Porins"/>
    <property type="match status" value="1"/>
</dbReference>
<keyword evidence="7 10" id="KW-0472">Membrane</keyword>
<name>A0A1M4Z068_9FLAO</name>
<dbReference type="GO" id="GO:0044718">
    <property type="term" value="P:siderophore transmembrane transport"/>
    <property type="evidence" value="ECO:0007669"/>
    <property type="project" value="TreeGrafter"/>
</dbReference>
<keyword evidence="3 10" id="KW-1134">Transmembrane beta strand</keyword>
<dbReference type="EMBL" id="FQVO01000009">
    <property type="protein sequence ID" value="SHF11459.1"/>
    <property type="molecule type" value="Genomic_DNA"/>
</dbReference>
<keyword evidence="9 10" id="KW-0998">Cell outer membrane</keyword>
<dbReference type="GO" id="GO:0015344">
    <property type="term" value="F:siderophore uptake transmembrane transporter activity"/>
    <property type="evidence" value="ECO:0007669"/>
    <property type="project" value="TreeGrafter"/>
</dbReference>
<dbReference type="InterPro" id="IPR000531">
    <property type="entry name" value="Beta-barrel_TonB"/>
</dbReference>
<dbReference type="AlphaFoldDB" id="A0A1M4Z068"/>
<dbReference type="Pfam" id="PF00593">
    <property type="entry name" value="TonB_dep_Rec_b-barrel"/>
    <property type="match status" value="1"/>
</dbReference>
<evidence type="ECO:0000256" key="11">
    <source>
        <dbReference type="RuleBase" id="RU003357"/>
    </source>
</evidence>
<feature type="transmembrane region" description="Helical" evidence="12">
    <location>
        <begin position="26"/>
        <end position="45"/>
    </location>
</feature>
<feature type="domain" description="TonB-dependent receptor plug" evidence="14">
    <location>
        <begin position="149"/>
        <end position="246"/>
    </location>
</feature>
<evidence type="ECO:0000256" key="3">
    <source>
        <dbReference type="ARBA" id="ARBA00022452"/>
    </source>
</evidence>
<evidence type="ECO:0000313" key="16">
    <source>
        <dbReference type="Proteomes" id="UP000184236"/>
    </source>
</evidence>
<dbReference type="Pfam" id="PF07715">
    <property type="entry name" value="Plug"/>
    <property type="match status" value="1"/>
</dbReference>
<keyword evidence="12" id="KW-1133">Transmembrane helix</keyword>
<evidence type="ECO:0000256" key="2">
    <source>
        <dbReference type="ARBA" id="ARBA00022448"/>
    </source>
</evidence>
<evidence type="ECO:0000256" key="6">
    <source>
        <dbReference type="ARBA" id="ARBA00023077"/>
    </source>
</evidence>
<evidence type="ECO:0000259" key="14">
    <source>
        <dbReference type="Pfam" id="PF07715"/>
    </source>
</evidence>
<dbReference type="GO" id="GO:0030246">
    <property type="term" value="F:carbohydrate binding"/>
    <property type="evidence" value="ECO:0007669"/>
    <property type="project" value="InterPro"/>
</dbReference>
<organism evidence="15 16">
    <name type="scientific">Chryseobacterium takakiae</name>
    <dbReference type="NCBI Taxonomy" id="1302685"/>
    <lineage>
        <taxon>Bacteria</taxon>
        <taxon>Pseudomonadati</taxon>
        <taxon>Bacteroidota</taxon>
        <taxon>Flavobacteriia</taxon>
        <taxon>Flavobacteriales</taxon>
        <taxon>Weeksellaceae</taxon>
        <taxon>Chryseobacterium group</taxon>
        <taxon>Chryseobacterium</taxon>
    </lineage>
</organism>
<dbReference type="Pfam" id="PF13620">
    <property type="entry name" value="CarboxypepD_reg"/>
    <property type="match status" value="1"/>
</dbReference>
<keyword evidence="16" id="KW-1185">Reference proteome</keyword>
<keyword evidence="2 10" id="KW-0813">Transport</keyword>
<keyword evidence="4 10" id="KW-0812">Transmembrane</keyword>
<gene>
    <name evidence="15" type="ORF">SAMN05444408_10931</name>
</gene>
<accession>A0A1M4Z068</accession>
<comment type="similarity">
    <text evidence="10 11">Belongs to the TonB-dependent receptor family.</text>
</comment>
<evidence type="ECO:0000256" key="1">
    <source>
        <dbReference type="ARBA" id="ARBA00004571"/>
    </source>
</evidence>
<dbReference type="PANTHER" id="PTHR30069:SF29">
    <property type="entry name" value="HEMOGLOBIN AND HEMOGLOBIN-HAPTOGLOBIN-BINDING PROTEIN 1-RELATED"/>
    <property type="match status" value="1"/>
</dbReference>
<keyword evidence="6 11" id="KW-0798">TonB box</keyword>
<dbReference type="InterPro" id="IPR013784">
    <property type="entry name" value="Carb-bd-like_fold"/>
</dbReference>
<dbReference type="PANTHER" id="PTHR30069">
    <property type="entry name" value="TONB-DEPENDENT OUTER MEMBRANE RECEPTOR"/>
    <property type="match status" value="1"/>
</dbReference>
<evidence type="ECO:0000256" key="9">
    <source>
        <dbReference type="ARBA" id="ARBA00023237"/>
    </source>
</evidence>
<sequence>MRSYEHFKKIQITIFRKSTLKSTQSIYLTMKLIYSFMLILCGFAFTNAQQAYTVEGTVQDFHDKTMLENAVVKIGEFSTKTDKNGKFSFNKIPAGKYILIAKHPDCNDYTENIGVTQDLHITITLEHHVQDIETVTIHGSHKSNGSLVIKTLDKSEIEKNSTENLGNLLSQISGVTALKTGNNITKPVIHGLYGSRVSILNSGVKMAEQEWGVEHAPNIDVNDFEHIDVIKGASALKYGNEGVGGVVILEPATIPKKDTLMGNIKLSGISNGRGGEIAANLLKSWKNAWFIKTGGSYRKLGDLYIPHHTLQNTGAEVNSFNFSFGNHSFLQGFDVSYSGIRQEFGIYRGAHLGSPSDFYKAINLGQPYFLDDFSYEIGSPKQEVEHHIAKISAYKRFENFGKLTFQYSFQLNRRKEFDIRRGELNALPSMDLRLITHSASLVHLIERPDWSLESGISGGFQDNYPNPATRARRLIPDYYRYDAGAFSVFKYKLNAKLNAEAAIRYDFSRYDAYKYYDESDWNARFAAVFPEFFIQKSDSRILARPVLDYHNFSANIGVDYVPFNNLEIKFNVSRADRTPNPAELFADGLHHSAAIVEEGDLRIKRETLYQANLSLVSKINVLKGLRIEAAPYMMFSDNFINQIPTGVQNSNRGVFPIWSYKQIKARIFGIDADAELKISDHLKWNTGFSALKGDDLSNNEPLILMMPSNLRNSIEWKMNTPDNFYLRLENVSVFRQNRFPIRNQNVDFIENGTFFSEELDLSTPPPAYTVFNASVGADVAKNFNINFRINNIFNTEYREYLNRLRFFMPENGRNFIITLKYNF</sequence>
<dbReference type="Gene3D" id="2.170.130.10">
    <property type="entry name" value="TonB-dependent receptor, plug domain"/>
    <property type="match status" value="1"/>
</dbReference>
<evidence type="ECO:0000256" key="10">
    <source>
        <dbReference type="PROSITE-ProRule" id="PRU01360"/>
    </source>
</evidence>
<keyword evidence="8" id="KW-0675">Receptor</keyword>
<dbReference type="InterPro" id="IPR036942">
    <property type="entry name" value="Beta-barrel_TonB_sf"/>
</dbReference>
<protein>
    <submittedName>
        <fullName evidence="15">Iron complex outermembrane recepter protein</fullName>
    </submittedName>
</protein>
<evidence type="ECO:0000256" key="12">
    <source>
        <dbReference type="SAM" id="Phobius"/>
    </source>
</evidence>
<evidence type="ECO:0000259" key="13">
    <source>
        <dbReference type="Pfam" id="PF00593"/>
    </source>
</evidence>
<evidence type="ECO:0000256" key="8">
    <source>
        <dbReference type="ARBA" id="ARBA00023170"/>
    </source>
</evidence>
<dbReference type="InterPro" id="IPR037066">
    <property type="entry name" value="Plug_dom_sf"/>
</dbReference>
<dbReference type="Gene3D" id="2.40.170.20">
    <property type="entry name" value="TonB-dependent receptor, beta-barrel domain"/>
    <property type="match status" value="1"/>
</dbReference>
<dbReference type="SUPFAM" id="SSF49452">
    <property type="entry name" value="Starch-binding domain-like"/>
    <property type="match status" value="1"/>
</dbReference>
<evidence type="ECO:0000256" key="5">
    <source>
        <dbReference type="ARBA" id="ARBA00022729"/>
    </source>
</evidence>
<comment type="subcellular location">
    <subcellularLocation>
        <location evidence="1 10">Cell outer membrane</location>
        <topology evidence="1 10">Multi-pass membrane protein</topology>
    </subcellularLocation>
</comment>
<evidence type="ECO:0000256" key="4">
    <source>
        <dbReference type="ARBA" id="ARBA00022692"/>
    </source>
</evidence>
<evidence type="ECO:0000313" key="15">
    <source>
        <dbReference type="EMBL" id="SHF11459.1"/>
    </source>
</evidence>
<dbReference type="PROSITE" id="PS52016">
    <property type="entry name" value="TONB_DEPENDENT_REC_3"/>
    <property type="match status" value="1"/>
</dbReference>